<dbReference type="EMBL" id="SGWQ01000011">
    <property type="protein sequence ID" value="RZS32636.1"/>
    <property type="molecule type" value="Genomic_DNA"/>
</dbReference>
<organism evidence="2 3">
    <name type="scientific">Herbihabitans rhizosphaerae</name>
    <dbReference type="NCBI Taxonomy" id="1872711"/>
    <lineage>
        <taxon>Bacteria</taxon>
        <taxon>Bacillati</taxon>
        <taxon>Actinomycetota</taxon>
        <taxon>Actinomycetes</taxon>
        <taxon>Pseudonocardiales</taxon>
        <taxon>Pseudonocardiaceae</taxon>
        <taxon>Herbihabitans</taxon>
    </lineage>
</organism>
<comment type="caution">
    <text evidence="2">The sequence shown here is derived from an EMBL/GenBank/DDBJ whole genome shotgun (WGS) entry which is preliminary data.</text>
</comment>
<accession>A0A4Q7KGE2</accession>
<dbReference type="AlphaFoldDB" id="A0A4Q7KGE2"/>
<gene>
    <name evidence="2" type="ORF">EV193_11112</name>
</gene>
<proteinExistence type="predicted"/>
<dbReference type="PANTHER" id="PTHR36151:SF3">
    <property type="entry name" value="ER-BOUND OXYGENASE MPAB_MPAB'_RUBBER OXYGENASE CATALYTIC DOMAIN-CONTAINING PROTEIN"/>
    <property type="match status" value="1"/>
</dbReference>
<feature type="domain" description="ER-bound oxygenase mpaB/mpaB'/Rubber oxygenase catalytic" evidence="1">
    <location>
        <begin position="18"/>
        <end position="254"/>
    </location>
</feature>
<reference evidence="2 3" key="1">
    <citation type="submission" date="2019-02" db="EMBL/GenBank/DDBJ databases">
        <title>Genomic Encyclopedia of Type Strains, Phase IV (KMG-IV): sequencing the most valuable type-strain genomes for metagenomic binning, comparative biology and taxonomic classification.</title>
        <authorList>
            <person name="Goeker M."/>
        </authorList>
    </citation>
    <scope>NUCLEOTIDE SEQUENCE [LARGE SCALE GENOMIC DNA]</scope>
    <source>
        <strain evidence="2 3">DSM 101727</strain>
    </source>
</reference>
<sequence length="281" mass="31541">MTHVIDTLHPLGPGSVSWRISGDRRAVLGGGAALLLQVGHPTIGAGVQQHSNFIEEPWDRLDRTLQSLWRLIFGGERAVEESRRLRELHKTIKGVDHHGQRYHALNPEAYWWVHATLFDVLLRLEEFLGNPLSPSDQVRLYDEWRQLGRLLGIPERLMPNTLDGFQSYVDDMIATTLERNETAALVLASLRLQGVSKPPVWYVPGWAWRAAKPFGRKVGHLTTAGLLPPAARPIFGLDWTDEDAVRFRRLGVAVGKAGKLIPPRVRLYKAAYVARRAAGLL</sequence>
<protein>
    <submittedName>
        <fullName evidence="2">Uncharacterized protein (DUF2236 family)</fullName>
    </submittedName>
</protein>
<dbReference type="GO" id="GO:0016491">
    <property type="term" value="F:oxidoreductase activity"/>
    <property type="evidence" value="ECO:0007669"/>
    <property type="project" value="InterPro"/>
</dbReference>
<dbReference type="Proteomes" id="UP000294257">
    <property type="component" value="Unassembled WGS sequence"/>
</dbReference>
<dbReference type="InterPro" id="IPR018713">
    <property type="entry name" value="MPAB/Lcp_cat_dom"/>
</dbReference>
<evidence type="ECO:0000313" key="3">
    <source>
        <dbReference type="Proteomes" id="UP000294257"/>
    </source>
</evidence>
<keyword evidence="3" id="KW-1185">Reference proteome</keyword>
<evidence type="ECO:0000313" key="2">
    <source>
        <dbReference type="EMBL" id="RZS32636.1"/>
    </source>
</evidence>
<dbReference type="OrthoDB" id="3456672at2"/>
<dbReference type="PANTHER" id="PTHR36151">
    <property type="entry name" value="BLR2777 PROTEIN"/>
    <property type="match status" value="1"/>
</dbReference>
<name>A0A4Q7KGE2_9PSEU</name>
<evidence type="ECO:0000259" key="1">
    <source>
        <dbReference type="Pfam" id="PF09995"/>
    </source>
</evidence>
<dbReference type="Pfam" id="PF09995">
    <property type="entry name" value="MPAB_Lcp_cat"/>
    <property type="match status" value="1"/>
</dbReference>
<dbReference type="RefSeq" id="WP_130347577.1">
    <property type="nucleotide sequence ID" value="NZ_SGWQ01000011.1"/>
</dbReference>